<dbReference type="OrthoDB" id="9769871at2"/>
<organism evidence="8 9">
    <name type="scientific">Desulfotignum phosphitoxidans DSM 13687</name>
    <dbReference type="NCBI Taxonomy" id="1286635"/>
    <lineage>
        <taxon>Bacteria</taxon>
        <taxon>Pseudomonadati</taxon>
        <taxon>Thermodesulfobacteriota</taxon>
        <taxon>Desulfobacteria</taxon>
        <taxon>Desulfobacterales</taxon>
        <taxon>Desulfobacteraceae</taxon>
        <taxon>Desulfotignum</taxon>
    </lineage>
</organism>
<evidence type="ECO:0000256" key="6">
    <source>
        <dbReference type="ARBA" id="ARBA00023288"/>
    </source>
</evidence>
<keyword evidence="6 8" id="KW-0449">Lipoprotein</keyword>
<dbReference type="EMBL" id="APJX01000009">
    <property type="protein sequence ID" value="EMS78212.1"/>
    <property type="molecule type" value="Genomic_DNA"/>
</dbReference>
<evidence type="ECO:0000259" key="7">
    <source>
        <dbReference type="Pfam" id="PF02608"/>
    </source>
</evidence>
<name>S0G247_9BACT</name>
<accession>S0G247</accession>
<keyword evidence="5" id="KW-0472">Membrane</keyword>
<reference evidence="8 9" key="1">
    <citation type="journal article" date="2013" name="Genome Announc.">
        <title>Draft Genome Sequence of Desulfotignum phosphitoxidans DSM 13687 Strain FiPS-3.</title>
        <authorList>
            <person name="Poehlein A."/>
            <person name="Daniel R."/>
            <person name="Simeonova D.D."/>
        </authorList>
    </citation>
    <scope>NUCLEOTIDE SEQUENCE [LARGE SCALE GENOMIC DNA]</scope>
    <source>
        <strain evidence="8 9">DSM 13687</strain>
    </source>
</reference>
<evidence type="ECO:0000256" key="1">
    <source>
        <dbReference type="ARBA" id="ARBA00004193"/>
    </source>
</evidence>
<dbReference type="PATRIC" id="fig|1286635.3.peg.3702"/>
<evidence type="ECO:0000313" key="9">
    <source>
        <dbReference type="Proteomes" id="UP000014216"/>
    </source>
</evidence>
<feature type="domain" description="ABC transporter substrate-binding protein PnrA-like" evidence="7">
    <location>
        <begin position="31"/>
        <end position="322"/>
    </location>
</feature>
<dbReference type="PANTHER" id="PTHR34296">
    <property type="entry name" value="TRANSCRIPTIONAL ACTIVATOR PROTEIN MED"/>
    <property type="match status" value="1"/>
</dbReference>
<sequence length="334" mass="36651">MNKNMGFWIMVLFCGIYIITSTAVAEPLKIAMVTDVCGVNDQSFNQSAWEGLLRAQKELGVKIAYKESRQDEDYGLNIATLTDAGYDLIWGLGFSMRDAILSTAQVNPDQKYGIIDFSYGPDTPLNVGCVVFQEEQPSFLVGYIAGKMTRTNKVGFVGGIKFPLIEKFEYGYMAGVKLANPACDIMSEYAKSFTDAAKGKIIASRMYQEGADIVFHASGSVGDGVIEAAREKNRWVIGVDKDQNFLAPDHVLTSAMKRVDHALIDMVKKLAAGEFQGGQTVVYNFSNDGVGIAPTSDRHVPRTVLDETDDLIRKIKSGALVVPSTRETYEAFIK</sequence>
<dbReference type="GO" id="GO:0005886">
    <property type="term" value="C:plasma membrane"/>
    <property type="evidence" value="ECO:0007669"/>
    <property type="project" value="UniProtKB-SubCell"/>
</dbReference>
<comment type="similarity">
    <text evidence="2">Belongs to the BMP lipoprotein family.</text>
</comment>
<dbReference type="RefSeq" id="WP_006967625.1">
    <property type="nucleotide sequence ID" value="NZ_APJX01000009.1"/>
</dbReference>
<evidence type="ECO:0000256" key="2">
    <source>
        <dbReference type="ARBA" id="ARBA00008610"/>
    </source>
</evidence>
<dbReference type="PANTHER" id="PTHR34296:SF2">
    <property type="entry name" value="ABC TRANSPORTER GUANOSINE-BINDING PROTEIN NUPN"/>
    <property type="match status" value="1"/>
</dbReference>
<protein>
    <submittedName>
        <fullName evidence="8">Lipoprotein A, bmp family</fullName>
    </submittedName>
</protein>
<dbReference type="InterPro" id="IPR003760">
    <property type="entry name" value="PnrA-like"/>
</dbReference>
<dbReference type="InterPro" id="IPR028082">
    <property type="entry name" value="Peripla_BP_I"/>
</dbReference>
<evidence type="ECO:0000313" key="8">
    <source>
        <dbReference type="EMBL" id="EMS78212.1"/>
    </source>
</evidence>
<keyword evidence="3" id="KW-1003">Cell membrane</keyword>
<dbReference type="Proteomes" id="UP000014216">
    <property type="component" value="Unassembled WGS sequence"/>
</dbReference>
<evidence type="ECO:0000256" key="4">
    <source>
        <dbReference type="ARBA" id="ARBA00022729"/>
    </source>
</evidence>
<evidence type="ECO:0000256" key="3">
    <source>
        <dbReference type="ARBA" id="ARBA00022475"/>
    </source>
</evidence>
<dbReference type="InterPro" id="IPR050957">
    <property type="entry name" value="BMP_lipoprotein"/>
</dbReference>
<comment type="caution">
    <text evidence="8">The sequence shown here is derived from an EMBL/GenBank/DDBJ whole genome shotgun (WGS) entry which is preliminary data.</text>
</comment>
<dbReference type="SUPFAM" id="SSF53822">
    <property type="entry name" value="Periplasmic binding protein-like I"/>
    <property type="match status" value="1"/>
</dbReference>
<comment type="subcellular location">
    <subcellularLocation>
        <location evidence="1">Cell membrane</location>
        <topology evidence="1">Lipid-anchor</topology>
    </subcellularLocation>
</comment>
<gene>
    <name evidence="8" type="primary">bmpA</name>
    <name evidence="8" type="ORF">Dpo_9c00440</name>
</gene>
<proteinExistence type="inferred from homology"/>
<dbReference type="Pfam" id="PF02608">
    <property type="entry name" value="Bmp"/>
    <property type="match status" value="1"/>
</dbReference>
<dbReference type="AlphaFoldDB" id="S0G247"/>
<keyword evidence="9" id="KW-1185">Reference proteome</keyword>
<dbReference type="CDD" id="cd06354">
    <property type="entry name" value="PBP1_PrnA-like"/>
    <property type="match status" value="1"/>
</dbReference>
<evidence type="ECO:0000256" key="5">
    <source>
        <dbReference type="ARBA" id="ARBA00023136"/>
    </source>
</evidence>
<dbReference type="Gene3D" id="3.40.50.2300">
    <property type="match status" value="2"/>
</dbReference>
<keyword evidence="4" id="KW-0732">Signal</keyword>